<evidence type="ECO:0000256" key="2">
    <source>
        <dbReference type="ARBA" id="ARBA00022448"/>
    </source>
</evidence>
<gene>
    <name evidence="7" type="primary">msrQ</name>
    <name evidence="9" type="ORF">J2Z17_001210</name>
</gene>
<feature type="transmembrane region" description="Helical" evidence="7">
    <location>
        <begin position="82"/>
        <end position="109"/>
    </location>
</feature>
<evidence type="ECO:0000313" key="9">
    <source>
        <dbReference type="EMBL" id="MBP1849789.1"/>
    </source>
</evidence>
<comment type="subunit">
    <text evidence="7">Heterodimer of a catalytic subunit (MsrP) and a heme-binding subunit (MsrQ).</text>
</comment>
<comment type="similarity">
    <text evidence="7">Belongs to the MsrQ family.</text>
</comment>
<evidence type="ECO:0000256" key="1">
    <source>
        <dbReference type="ARBA" id="ARBA00004141"/>
    </source>
</evidence>
<keyword evidence="7" id="KW-0288">FMN</keyword>
<dbReference type="NCBIfam" id="NF003833">
    <property type="entry name" value="PRK05419.1-5"/>
    <property type="match status" value="1"/>
</dbReference>
<name>A0ABS4DVS9_9HYPH</name>
<keyword evidence="7" id="KW-0479">Metal-binding</keyword>
<sequence length="218" mass="24586">MAFKLTAGQRSASIWALYAIGLVPGLWTFYLGVTAQLGADPVVTFEHSLGLWALRFLCLTLLVTPVRDLFKINLLPYRRALGLLAFYYVLAHFTVYLTLDRGLILTAIIGDMTKRWYTIIGMICLILLIPLAVTSNRWSIRRLGTRWTTLHKLIYPVIAGAALHYALSVKSITLEPATYIAIVAILLTYRLVRPKVMELRRRLTKTPPARMRAAAARD</sequence>
<feature type="transmembrane region" description="Helical" evidence="7">
    <location>
        <begin position="176"/>
        <end position="192"/>
    </location>
</feature>
<feature type="domain" description="Ferric oxidoreductase" evidence="8">
    <location>
        <begin position="49"/>
        <end position="160"/>
    </location>
</feature>
<evidence type="ECO:0000256" key="4">
    <source>
        <dbReference type="ARBA" id="ARBA00022989"/>
    </source>
</evidence>
<dbReference type="InterPro" id="IPR022837">
    <property type="entry name" value="MsrQ-like"/>
</dbReference>
<dbReference type="EMBL" id="JAGGJU010000003">
    <property type="protein sequence ID" value="MBP1849789.1"/>
    <property type="molecule type" value="Genomic_DNA"/>
</dbReference>
<feature type="transmembrane region" description="Helical" evidence="7">
    <location>
        <begin position="115"/>
        <end position="133"/>
    </location>
</feature>
<keyword evidence="3 7" id="KW-0812">Transmembrane</keyword>
<dbReference type="PANTHER" id="PTHR36964:SF1">
    <property type="entry name" value="PROTEIN-METHIONINE-SULFOXIDE REDUCTASE HEME-BINDING SUBUNIT MSRQ"/>
    <property type="match status" value="1"/>
</dbReference>
<keyword evidence="7" id="KW-0285">Flavoprotein</keyword>
<feature type="transmembrane region" description="Helical" evidence="7">
    <location>
        <begin position="12"/>
        <end position="32"/>
    </location>
</feature>
<keyword evidence="4 7" id="KW-1133">Transmembrane helix</keyword>
<keyword evidence="5 7" id="KW-0408">Iron</keyword>
<keyword evidence="7" id="KW-1003">Cell membrane</keyword>
<comment type="function">
    <text evidence="7">Part of the MsrPQ system that repairs oxidized periplasmic proteins containing methionine sulfoxide residues (Met-O), using respiratory chain electrons. Thus protects these proteins from oxidative-stress damage caused by reactive species of oxygen and chlorine generated by the host defense mechanisms. MsrPQ is essential for the maintenance of envelope integrity under bleach stress, rescuing a wide series of structurally unrelated periplasmic proteins from methionine oxidation. MsrQ provides electrons for reduction to the reductase catalytic subunit MsrP, using the quinone pool of the respiratory chain.</text>
</comment>
<keyword evidence="7" id="KW-0349">Heme</keyword>
<dbReference type="Proteomes" id="UP000759443">
    <property type="component" value="Unassembled WGS sequence"/>
</dbReference>
<proteinExistence type="inferred from homology"/>
<evidence type="ECO:0000256" key="7">
    <source>
        <dbReference type="HAMAP-Rule" id="MF_01207"/>
    </source>
</evidence>
<dbReference type="InterPro" id="IPR013130">
    <property type="entry name" value="Fe3_Rdtase_TM_dom"/>
</dbReference>
<organism evidence="9 10">
    <name type="scientific">Rhizobium halophytocola</name>
    <dbReference type="NCBI Taxonomy" id="735519"/>
    <lineage>
        <taxon>Bacteria</taxon>
        <taxon>Pseudomonadati</taxon>
        <taxon>Pseudomonadota</taxon>
        <taxon>Alphaproteobacteria</taxon>
        <taxon>Hyphomicrobiales</taxon>
        <taxon>Rhizobiaceae</taxon>
        <taxon>Rhizobium/Agrobacterium group</taxon>
        <taxon>Rhizobium</taxon>
    </lineage>
</organism>
<keyword evidence="6 7" id="KW-0472">Membrane</keyword>
<dbReference type="Pfam" id="PF01794">
    <property type="entry name" value="Ferric_reduct"/>
    <property type="match status" value="1"/>
</dbReference>
<evidence type="ECO:0000256" key="6">
    <source>
        <dbReference type="ARBA" id="ARBA00023136"/>
    </source>
</evidence>
<dbReference type="PANTHER" id="PTHR36964">
    <property type="entry name" value="PROTEIN-METHIONINE-SULFOXIDE REDUCTASE HEME-BINDING SUBUNIT MSRQ"/>
    <property type="match status" value="1"/>
</dbReference>
<reference evidence="9 10" key="1">
    <citation type="submission" date="2021-03" db="EMBL/GenBank/DDBJ databases">
        <title>Genomic Encyclopedia of Type Strains, Phase IV (KMG-IV): sequencing the most valuable type-strain genomes for metagenomic binning, comparative biology and taxonomic classification.</title>
        <authorList>
            <person name="Goeker M."/>
        </authorList>
    </citation>
    <scope>NUCLEOTIDE SEQUENCE [LARGE SCALE GENOMIC DNA]</scope>
    <source>
        <strain evidence="9 10">DSM 21600</strain>
    </source>
</reference>
<evidence type="ECO:0000256" key="5">
    <source>
        <dbReference type="ARBA" id="ARBA00023004"/>
    </source>
</evidence>
<comment type="subcellular location">
    <subcellularLocation>
        <location evidence="7">Cell membrane</location>
        <topology evidence="7">Multi-pass membrane protein</topology>
    </subcellularLocation>
    <subcellularLocation>
        <location evidence="1">Membrane</location>
        <topology evidence="1">Multi-pass membrane protein</topology>
    </subcellularLocation>
</comment>
<dbReference type="RefSeq" id="WP_209943163.1">
    <property type="nucleotide sequence ID" value="NZ_JAGGJU010000003.1"/>
</dbReference>
<keyword evidence="2 7" id="KW-0813">Transport</keyword>
<comment type="caution">
    <text evidence="9">The sequence shown here is derived from an EMBL/GenBank/DDBJ whole genome shotgun (WGS) entry which is preliminary data.</text>
</comment>
<comment type="cofactor">
    <cofactor evidence="7">
        <name>FMN</name>
        <dbReference type="ChEBI" id="CHEBI:58210"/>
    </cofactor>
    <text evidence="7">Binds 1 FMN per subunit.</text>
</comment>
<comment type="cofactor">
    <cofactor evidence="7">
        <name>heme b</name>
        <dbReference type="ChEBI" id="CHEBI:60344"/>
    </cofactor>
    <text evidence="7">Binds 1 heme b (iron(II)-protoporphyrin IX) group per subunit.</text>
</comment>
<evidence type="ECO:0000259" key="8">
    <source>
        <dbReference type="Pfam" id="PF01794"/>
    </source>
</evidence>
<keyword evidence="7" id="KW-0249">Electron transport</keyword>
<dbReference type="HAMAP" id="MF_01207">
    <property type="entry name" value="MsrQ"/>
    <property type="match status" value="1"/>
</dbReference>
<evidence type="ECO:0000256" key="3">
    <source>
        <dbReference type="ARBA" id="ARBA00022692"/>
    </source>
</evidence>
<protein>
    <recommendedName>
        <fullName evidence="7">Protein-methionine-sulfoxide reductase heme-binding subunit MsrQ</fullName>
    </recommendedName>
    <alternativeName>
        <fullName evidence="7">Flavocytochrome MsrQ</fullName>
    </alternativeName>
</protein>
<accession>A0ABS4DVS9</accession>
<feature type="transmembrane region" description="Helical" evidence="7">
    <location>
        <begin position="52"/>
        <end position="70"/>
    </location>
</feature>
<evidence type="ECO:0000313" key="10">
    <source>
        <dbReference type="Proteomes" id="UP000759443"/>
    </source>
</evidence>
<keyword evidence="10" id="KW-1185">Reference proteome</keyword>
<feature type="transmembrane region" description="Helical" evidence="7">
    <location>
        <begin position="153"/>
        <end position="170"/>
    </location>
</feature>